<comment type="caution">
    <text evidence="1">The sequence shown here is derived from an EMBL/GenBank/DDBJ whole genome shotgun (WGS) entry which is preliminary data.</text>
</comment>
<sequence length="710" mass="78507">MPVYHGLRARSKHLLSRHLGGSKSSFYYSHLTTFRSRTDHAQGIATNAVPKPMPNRTGSFWNFTQLAMRLQTHKQVAVAAGTRQLSTSREISSADKSEASGAKRNDLFIRGGLVVILLTALGVLEYKERFVFKRTVAKKPAEFISQFEQKSTVKDENLILNRQSENKEQSVASNENHEQSAEHIEEPESLESKKLSENNVGNDLHSEHKDLDGLQSSEEKRQFVEDKITPDEASNLVTNLEDAEAATLDSFKESEKSAEDDAEAHVNEKDIQDVVRNAESHEVLRGSENSTPPEPETSNAPREVLELATSTSDAQHIKEGALSETYLLQKGHEDNVKRYLEGQKEETSDAVLSDQSVEEKIDGHNSEVVGDAGRSSKDDKPAIDIVAAIHAAEQRQAQIDAAAFVEQLQNVEDRYQRELKDVRAKMLMYAEHAKRLQQDFETEKLKHDSKLKTLKEFSDRKLQHELKLQEEASKLKQEETQLLAKVEALAAFVEEKVAFLKELGDVKLQVEALHAAFNARSEEARQSHTVHKLALGTFSLEDAMLRGDPVQKEVALVLESAGGPGTDPLVYAAVMSLPAEAIKDGTRTPVELQEKFSKIRRQLSELALIPVAGGGVLTHALAWLASSLKVSEEGSRDANNGIEAVLGQVALFLAEGKLAEAADALERGSTGTKAQKLAGEWAREVRHRVVMEQACSVLRAHSIATSLSFF</sequence>
<proteinExistence type="predicted"/>
<organism evidence="1 2">
    <name type="scientific">Diphasiastrum complanatum</name>
    <name type="common">Issler's clubmoss</name>
    <name type="synonym">Lycopodium complanatum</name>
    <dbReference type="NCBI Taxonomy" id="34168"/>
    <lineage>
        <taxon>Eukaryota</taxon>
        <taxon>Viridiplantae</taxon>
        <taxon>Streptophyta</taxon>
        <taxon>Embryophyta</taxon>
        <taxon>Tracheophyta</taxon>
        <taxon>Lycopodiopsida</taxon>
        <taxon>Lycopodiales</taxon>
        <taxon>Lycopodiaceae</taxon>
        <taxon>Lycopodioideae</taxon>
        <taxon>Diphasiastrum</taxon>
    </lineage>
</organism>
<dbReference type="EMBL" id="CM055112">
    <property type="protein sequence ID" value="KAJ7517691.1"/>
    <property type="molecule type" value="Genomic_DNA"/>
</dbReference>
<gene>
    <name evidence="1" type="ORF">O6H91_21G035500</name>
</gene>
<reference evidence="2" key="1">
    <citation type="journal article" date="2024" name="Proc. Natl. Acad. Sci. U.S.A.">
        <title>Extraordinary preservation of gene collinearity over three hundred million years revealed in homosporous lycophytes.</title>
        <authorList>
            <person name="Li C."/>
            <person name="Wickell D."/>
            <person name="Kuo L.Y."/>
            <person name="Chen X."/>
            <person name="Nie B."/>
            <person name="Liao X."/>
            <person name="Peng D."/>
            <person name="Ji J."/>
            <person name="Jenkins J."/>
            <person name="Williams M."/>
            <person name="Shu S."/>
            <person name="Plott C."/>
            <person name="Barry K."/>
            <person name="Rajasekar S."/>
            <person name="Grimwood J."/>
            <person name="Han X."/>
            <person name="Sun S."/>
            <person name="Hou Z."/>
            <person name="He W."/>
            <person name="Dai G."/>
            <person name="Sun C."/>
            <person name="Schmutz J."/>
            <person name="Leebens-Mack J.H."/>
            <person name="Li F.W."/>
            <person name="Wang L."/>
        </authorList>
    </citation>
    <scope>NUCLEOTIDE SEQUENCE [LARGE SCALE GENOMIC DNA]</scope>
    <source>
        <strain evidence="2">cv. PW_Plant_1</strain>
    </source>
</reference>
<protein>
    <submittedName>
        <fullName evidence="1">Uncharacterized protein</fullName>
    </submittedName>
</protein>
<accession>A0ACC2AJI8</accession>
<evidence type="ECO:0000313" key="2">
    <source>
        <dbReference type="Proteomes" id="UP001162992"/>
    </source>
</evidence>
<dbReference type="Proteomes" id="UP001162992">
    <property type="component" value="Chromosome 21"/>
</dbReference>
<keyword evidence="2" id="KW-1185">Reference proteome</keyword>
<name>A0ACC2AJI8_DIPCM</name>
<evidence type="ECO:0000313" key="1">
    <source>
        <dbReference type="EMBL" id="KAJ7517691.1"/>
    </source>
</evidence>